<dbReference type="Gene3D" id="1.10.10.60">
    <property type="entry name" value="Homeodomain-like"/>
    <property type="match status" value="1"/>
</dbReference>
<dbReference type="SUPFAM" id="SSF46689">
    <property type="entry name" value="Homeodomain-like"/>
    <property type="match status" value="2"/>
</dbReference>
<dbReference type="InterPro" id="IPR018060">
    <property type="entry name" value="HTH_AraC"/>
</dbReference>
<dbReference type="AlphaFoldDB" id="A0A927IIW0"/>
<dbReference type="Proteomes" id="UP000622317">
    <property type="component" value="Unassembled WGS sequence"/>
</dbReference>
<name>A0A927IIW0_9BACT</name>
<evidence type="ECO:0000259" key="4">
    <source>
        <dbReference type="PROSITE" id="PS01124"/>
    </source>
</evidence>
<dbReference type="InterPro" id="IPR018062">
    <property type="entry name" value="HTH_AraC-typ_CS"/>
</dbReference>
<dbReference type="SMART" id="SM00342">
    <property type="entry name" value="HTH_ARAC"/>
    <property type="match status" value="1"/>
</dbReference>
<dbReference type="RefSeq" id="WP_191618343.1">
    <property type="nucleotide sequence ID" value="NZ_JACYFG010000040.1"/>
</dbReference>
<evidence type="ECO:0000256" key="1">
    <source>
        <dbReference type="ARBA" id="ARBA00023015"/>
    </source>
</evidence>
<evidence type="ECO:0000313" key="6">
    <source>
        <dbReference type="Proteomes" id="UP000622317"/>
    </source>
</evidence>
<dbReference type="PANTHER" id="PTHR46796">
    <property type="entry name" value="HTH-TYPE TRANSCRIPTIONAL ACTIVATOR RHAS-RELATED"/>
    <property type="match status" value="1"/>
</dbReference>
<organism evidence="5 6">
    <name type="scientific">Pelagicoccus enzymogenes</name>
    <dbReference type="NCBI Taxonomy" id="2773457"/>
    <lineage>
        <taxon>Bacteria</taxon>
        <taxon>Pseudomonadati</taxon>
        <taxon>Verrucomicrobiota</taxon>
        <taxon>Opitutia</taxon>
        <taxon>Puniceicoccales</taxon>
        <taxon>Pelagicoccaceae</taxon>
        <taxon>Pelagicoccus</taxon>
    </lineage>
</organism>
<protein>
    <submittedName>
        <fullName evidence="5">Helix-turn-helix transcriptional regulator</fullName>
    </submittedName>
</protein>
<comment type="caution">
    <text evidence="5">The sequence shown here is derived from an EMBL/GenBank/DDBJ whole genome shotgun (WGS) entry which is preliminary data.</text>
</comment>
<dbReference type="InterPro" id="IPR050204">
    <property type="entry name" value="AraC_XylS_family_regulators"/>
</dbReference>
<dbReference type="PANTHER" id="PTHR46796:SF12">
    <property type="entry name" value="HTH-TYPE DNA-BINDING TRANSCRIPTIONAL ACTIVATOR EUTR"/>
    <property type="match status" value="1"/>
</dbReference>
<dbReference type="Pfam" id="PF12833">
    <property type="entry name" value="HTH_18"/>
    <property type="match status" value="1"/>
</dbReference>
<dbReference type="PROSITE" id="PS01124">
    <property type="entry name" value="HTH_ARAC_FAMILY_2"/>
    <property type="match status" value="1"/>
</dbReference>
<dbReference type="EMBL" id="JACYFG010000040">
    <property type="protein sequence ID" value="MBD5781244.1"/>
    <property type="molecule type" value="Genomic_DNA"/>
</dbReference>
<sequence>MSERKYPHRLLPPSELYPTWQGDINDPLVYLGWGERNFAREAIPMHSNPGWTYWILLEGEVTLEHRRGSQDFQAGEGLLCGPDFPFGFPLQAGKGVKVINWIWKDPPLREPAPPADFYETANFSQDLVRLLSSLHEQSRIVTLDTSEQNAFALFHLRGMLDLSFRRAGENKNSRPGRNRIRAARQWMLHNLNKTTPATTLARFLDISPMTLHRLFIDELGESPGQHFQKLKMDHARHLLKLEGRSVKSVAYEMGYRHPQDFSRAYKKHHGAAPSQ</sequence>
<accession>A0A927IIW0</accession>
<dbReference type="GO" id="GO:0043565">
    <property type="term" value="F:sequence-specific DNA binding"/>
    <property type="evidence" value="ECO:0007669"/>
    <property type="project" value="InterPro"/>
</dbReference>
<dbReference type="InterPro" id="IPR009057">
    <property type="entry name" value="Homeodomain-like_sf"/>
</dbReference>
<keyword evidence="2" id="KW-0238">DNA-binding</keyword>
<keyword evidence="1" id="KW-0805">Transcription regulation</keyword>
<evidence type="ECO:0000256" key="3">
    <source>
        <dbReference type="ARBA" id="ARBA00023163"/>
    </source>
</evidence>
<evidence type="ECO:0000256" key="2">
    <source>
        <dbReference type="ARBA" id="ARBA00023125"/>
    </source>
</evidence>
<proteinExistence type="predicted"/>
<reference evidence="5" key="1">
    <citation type="submission" date="2020-09" db="EMBL/GenBank/DDBJ databases">
        <title>Pelagicoccus enzymogenes sp. nov. with an EPS production, isolated from marine sediment.</title>
        <authorList>
            <person name="Feng X."/>
        </authorList>
    </citation>
    <scope>NUCLEOTIDE SEQUENCE</scope>
    <source>
        <strain evidence="5">NFK12</strain>
    </source>
</reference>
<keyword evidence="6" id="KW-1185">Reference proteome</keyword>
<evidence type="ECO:0000313" key="5">
    <source>
        <dbReference type="EMBL" id="MBD5781244.1"/>
    </source>
</evidence>
<dbReference type="GO" id="GO:0003700">
    <property type="term" value="F:DNA-binding transcription factor activity"/>
    <property type="evidence" value="ECO:0007669"/>
    <property type="project" value="InterPro"/>
</dbReference>
<feature type="domain" description="HTH araC/xylS-type" evidence="4">
    <location>
        <begin position="181"/>
        <end position="275"/>
    </location>
</feature>
<keyword evidence="3" id="KW-0804">Transcription</keyword>
<dbReference type="PROSITE" id="PS00041">
    <property type="entry name" value="HTH_ARAC_FAMILY_1"/>
    <property type="match status" value="1"/>
</dbReference>
<gene>
    <name evidence="5" type="ORF">IEN85_17220</name>
</gene>